<dbReference type="EMBL" id="JASBWT010000009">
    <property type="protein sequence ID" value="KAJ9101894.1"/>
    <property type="molecule type" value="Genomic_DNA"/>
</dbReference>
<dbReference type="Proteomes" id="UP001227268">
    <property type="component" value="Unassembled WGS sequence"/>
</dbReference>
<name>A0ACC2VSF8_9TREE</name>
<comment type="caution">
    <text evidence="1">The sequence shown here is derived from an EMBL/GenBank/DDBJ whole genome shotgun (WGS) entry which is preliminary data.</text>
</comment>
<gene>
    <name evidence="1" type="ORF">QFC21_003234</name>
</gene>
<organism evidence="1 2">
    <name type="scientific">Naganishia friedmannii</name>
    <dbReference type="NCBI Taxonomy" id="89922"/>
    <lineage>
        <taxon>Eukaryota</taxon>
        <taxon>Fungi</taxon>
        <taxon>Dikarya</taxon>
        <taxon>Basidiomycota</taxon>
        <taxon>Agaricomycotina</taxon>
        <taxon>Tremellomycetes</taxon>
        <taxon>Filobasidiales</taxon>
        <taxon>Filobasidiaceae</taxon>
        <taxon>Naganishia</taxon>
    </lineage>
</organism>
<sequence length="865" mass="95519">MPSPSDTGTASSDGFRRTVLHSVPERRESASRQARQQEEEDAAAVNSNAASNVHKFDSREGNTEMRARVSADERQGSSEGDKPDTSSSRHRSERILSDRPGPAFDRRKSSLSYGYRLPDGRFRPPETEEEWNAFYQEYITGDTVTHTEKFLVSVKCINNEGPSPLSGSPLVRTEPILAEEPKRETPKAADFAYRNSNTNLATAFISPRPSVSMPSGTGASRRSGDSLYSGYSRYPPPEHRPSQDLPGLTTPVGQSPSDVASPAETSRAPTPGTGRNQDPKIPNIDYAQFSKNRASYQSGMKVSSSRREDELDAEKPQTWGSDAAYQQRDLARLLGQSSAKVMKRSPSQGTKHSDMETETEDGGMSSPSVATVQQGMADLSGLGGRGAESPKEAESPREDVPERPRSTDLEHGSESSQSEGDEAAPAHGEGNKEAEKPSSPEGAVQAIPYSEPEEQQTTAIPETNTATHFAPAYRIGQGPTLQATLPPLQEEQSGATPAPLPHDSASAKAIRKEPRPQKVARPHNRSVRRVGELRHPRTRLDSDVSEDPYRIDVTARQRAEALRLKEVWEQKGHLTAPRPLPGDARRRAKAIWKLGLDRPGEEIHRSALDRYVRLAKAQDLAACIGGELELLYVHEEQKFQQIMHEIQFLRDCLQVQHIPDVHRKRKEKLVTVEAKAIAGLPAIVQTDKAKGDKINLSTASRKEIATESRTTGSRSSSVSSRSSHLMTARAQTGRADEKRARNLQYDEIDRHHPQVRFLPGKRRRTDQQTAIDVAHKVGTGALDHPHNKDGEAKAFDMAVQIPTLGRWAESEDVHFDINIPSAKEALTAFIATNLQGRRYWFERDESEVSGNERVVYTRNAEVFAM</sequence>
<reference evidence="1" key="1">
    <citation type="submission" date="2023-04" db="EMBL/GenBank/DDBJ databases">
        <title>Draft Genome sequencing of Naganishia species isolated from polar environments using Oxford Nanopore Technology.</title>
        <authorList>
            <person name="Leo P."/>
            <person name="Venkateswaran K."/>
        </authorList>
    </citation>
    <scope>NUCLEOTIDE SEQUENCE</scope>
    <source>
        <strain evidence="1">MNA-CCFEE 5423</strain>
    </source>
</reference>
<evidence type="ECO:0000313" key="1">
    <source>
        <dbReference type="EMBL" id="KAJ9101894.1"/>
    </source>
</evidence>
<accession>A0ACC2VSF8</accession>
<keyword evidence="2" id="KW-1185">Reference proteome</keyword>
<protein>
    <submittedName>
        <fullName evidence="1">Uncharacterized protein</fullName>
    </submittedName>
</protein>
<proteinExistence type="predicted"/>
<evidence type="ECO:0000313" key="2">
    <source>
        <dbReference type="Proteomes" id="UP001227268"/>
    </source>
</evidence>